<evidence type="ECO:0000313" key="2">
    <source>
        <dbReference type="Proteomes" id="UP001152607"/>
    </source>
</evidence>
<keyword evidence="2" id="KW-1185">Reference proteome</keyword>
<gene>
    <name evidence="1" type="ORF">PDIGIT_LOCUS15640</name>
</gene>
<reference evidence="1" key="1">
    <citation type="submission" date="2023-01" db="EMBL/GenBank/DDBJ databases">
        <authorList>
            <person name="Van Ghelder C."/>
            <person name="Rancurel C."/>
        </authorList>
    </citation>
    <scope>NUCLEOTIDE SEQUENCE</scope>
    <source>
        <strain evidence="1">CNCM I-4278</strain>
    </source>
</reference>
<organism evidence="1 2">
    <name type="scientific">Periconia digitata</name>
    <dbReference type="NCBI Taxonomy" id="1303443"/>
    <lineage>
        <taxon>Eukaryota</taxon>
        <taxon>Fungi</taxon>
        <taxon>Dikarya</taxon>
        <taxon>Ascomycota</taxon>
        <taxon>Pezizomycotina</taxon>
        <taxon>Dothideomycetes</taxon>
        <taxon>Pleosporomycetidae</taxon>
        <taxon>Pleosporales</taxon>
        <taxon>Massarineae</taxon>
        <taxon>Periconiaceae</taxon>
        <taxon>Periconia</taxon>
    </lineage>
</organism>
<proteinExistence type="predicted"/>
<evidence type="ECO:0000313" key="1">
    <source>
        <dbReference type="EMBL" id="CAI6342433.1"/>
    </source>
</evidence>
<comment type="caution">
    <text evidence="1">The sequence shown here is derived from an EMBL/GenBank/DDBJ whole genome shotgun (WGS) entry which is preliminary data.</text>
</comment>
<dbReference type="EMBL" id="CAOQHR010000013">
    <property type="protein sequence ID" value="CAI6342433.1"/>
    <property type="molecule type" value="Genomic_DNA"/>
</dbReference>
<dbReference type="AlphaFoldDB" id="A0A9W4UXW4"/>
<sequence length="250" mass="26771">MRASDGWCASARIPPAVMLLPITCEKYPLRTATLEAPNPTPETCALASLPIPTPPPPSCVWHLAPVWSGGFEVGGVVSFVLAEIATGLLVNVADGSGLEPCTVGLCHDRYESLLHSPATTSRETTYEAQVLKHNIVNGIVISPSENNQCLQVSKICLHGVHVLSIERLVVNLAGPRVQVELPSLAQQRKRILHPNAKIGIWLGDCVVTPILIEPRVLLHDELARTLGLYRGNAVGEGIDEAHLSSFDALG</sequence>
<dbReference type="Proteomes" id="UP001152607">
    <property type="component" value="Unassembled WGS sequence"/>
</dbReference>
<accession>A0A9W4UXW4</accession>
<name>A0A9W4UXW4_9PLEO</name>
<protein>
    <submittedName>
        <fullName evidence="1">Uncharacterized protein</fullName>
    </submittedName>
</protein>